<evidence type="ECO:0000259" key="2">
    <source>
        <dbReference type="Pfam" id="PF20182"/>
    </source>
</evidence>
<feature type="transmembrane region" description="Helical" evidence="1">
    <location>
        <begin position="73"/>
        <end position="92"/>
    </location>
</feature>
<name>A0A1Q8CPL2_9PSEU</name>
<organism evidence="3 4">
    <name type="scientific">Actinophytocola xanthii</name>
    <dbReference type="NCBI Taxonomy" id="1912961"/>
    <lineage>
        <taxon>Bacteria</taxon>
        <taxon>Bacillati</taxon>
        <taxon>Actinomycetota</taxon>
        <taxon>Actinomycetes</taxon>
        <taxon>Pseudonocardiales</taxon>
        <taxon>Pseudonocardiaceae</taxon>
    </lineage>
</organism>
<keyword evidence="1" id="KW-0812">Transmembrane</keyword>
<comment type="caution">
    <text evidence="3">The sequence shown here is derived from an EMBL/GenBank/DDBJ whole genome shotgun (WGS) entry which is preliminary data.</text>
</comment>
<evidence type="ECO:0000313" key="3">
    <source>
        <dbReference type="EMBL" id="OLF16281.1"/>
    </source>
</evidence>
<feature type="transmembrane region" description="Helical" evidence="1">
    <location>
        <begin position="104"/>
        <end position="122"/>
    </location>
</feature>
<dbReference type="NCBIfam" id="NF042915">
    <property type="entry name" value="MAB_1171c_fam"/>
    <property type="match status" value="1"/>
</dbReference>
<feature type="transmembrane region" description="Helical" evidence="1">
    <location>
        <begin position="37"/>
        <end position="61"/>
    </location>
</feature>
<proteinExistence type="predicted"/>
<dbReference type="InterPro" id="IPR050039">
    <property type="entry name" value="MAB_1171c-like"/>
</dbReference>
<feature type="transmembrane region" description="Helical" evidence="1">
    <location>
        <begin position="6"/>
        <end position="25"/>
    </location>
</feature>
<feature type="transmembrane region" description="Helical" evidence="1">
    <location>
        <begin position="184"/>
        <end position="203"/>
    </location>
</feature>
<feature type="domain" description="DUF6545" evidence="2">
    <location>
        <begin position="252"/>
        <end position="379"/>
    </location>
</feature>
<gene>
    <name evidence="3" type="ORF">BU204_16950</name>
</gene>
<evidence type="ECO:0000256" key="1">
    <source>
        <dbReference type="SAM" id="Phobius"/>
    </source>
</evidence>
<keyword evidence="1" id="KW-0472">Membrane</keyword>
<dbReference type="AlphaFoldDB" id="A0A1Q8CPL2"/>
<dbReference type="Proteomes" id="UP000185596">
    <property type="component" value="Unassembled WGS sequence"/>
</dbReference>
<protein>
    <recommendedName>
        <fullName evidence="2">DUF6545 domain-containing protein</fullName>
    </recommendedName>
</protein>
<reference evidence="3 4" key="1">
    <citation type="submission" date="2016-12" db="EMBL/GenBank/DDBJ databases">
        <title>The draft genome sequence of Actinophytocola sp. 11-183.</title>
        <authorList>
            <person name="Wang W."/>
            <person name="Yuan L."/>
        </authorList>
    </citation>
    <scope>NUCLEOTIDE SEQUENCE [LARGE SCALE GENOMIC DNA]</scope>
    <source>
        <strain evidence="3 4">11-183</strain>
    </source>
</reference>
<dbReference type="OrthoDB" id="3675041at2"/>
<keyword evidence="4" id="KW-1185">Reference proteome</keyword>
<keyword evidence="1" id="KW-1133">Transmembrane helix</keyword>
<evidence type="ECO:0000313" key="4">
    <source>
        <dbReference type="Proteomes" id="UP000185596"/>
    </source>
</evidence>
<dbReference type="Pfam" id="PF20182">
    <property type="entry name" value="DUF6545"/>
    <property type="match status" value="1"/>
</dbReference>
<dbReference type="InterPro" id="IPR046675">
    <property type="entry name" value="DUF6545"/>
</dbReference>
<accession>A0A1Q8CPL2</accession>
<dbReference type="STRING" id="1912961.BU204_16950"/>
<feature type="transmembrane region" description="Helical" evidence="1">
    <location>
        <begin position="142"/>
        <end position="163"/>
    </location>
</feature>
<feature type="transmembrane region" description="Helical" evidence="1">
    <location>
        <begin position="223"/>
        <end position="253"/>
    </location>
</feature>
<dbReference type="EMBL" id="MSIE01000030">
    <property type="protein sequence ID" value="OLF16281.1"/>
    <property type="molecule type" value="Genomic_DNA"/>
</dbReference>
<sequence>MTYTAFDIVHGIASFGALVWMLYLVARSPGDVRRWAVAGLLAGWSIAYPFGIAASAGAVFLGVDPMTARYLQHAFLLLAAFSLVCFFQFSALEADLARTRAVREAIGLVLALTVMTIANAAIPDDLRVAAATVTSTPGEGPVGVHSIAAFYVAANSYLLYAFAAAGLWTRRYARGAEPRLRRGLRVAAVGLASISLAGATFVVSNVSRWAGTPAPPPVVATSIFLLLLGIVLFLAGMLYPTLVTRLAALRVWARHRRAYRQLRPLWTMLNERFPQDALNRVPASPWRDALSLRGVHRRYYRRVIECRDGLVRISPYLASMGVEPADLAVPERLATQLTGALRAHAEGKTVPPQAIPIALPQEDSLDADVDRLVELSHAVARTGGS</sequence>